<protein>
    <submittedName>
        <fullName evidence="2">Class I SAM-dependent methyltransferase</fullName>
    </submittedName>
</protein>
<dbReference type="SUPFAM" id="SSF53335">
    <property type="entry name" value="S-adenosyl-L-methionine-dependent methyltransferases"/>
    <property type="match status" value="1"/>
</dbReference>
<dbReference type="AlphaFoldDB" id="A0A5S4GTK9"/>
<proteinExistence type="predicted"/>
<comment type="caution">
    <text evidence="2">The sequence shown here is derived from an EMBL/GenBank/DDBJ whole genome shotgun (WGS) entry which is preliminary data.</text>
</comment>
<evidence type="ECO:0000259" key="1">
    <source>
        <dbReference type="Pfam" id="PF13649"/>
    </source>
</evidence>
<feature type="domain" description="Methyltransferase" evidence="1">
    <location>
        <begin position="192"/>
        <end position="288"/>
    </location>
</feature>
<name>A0A5S4GTK9_9ACTN</name>
<keyword evidence="2" id="KW-0489">Methyltransferase</keyword>
<dbReference type="Proteomes" id="UP000305238">
    <property type="component" value="Unassembled WGS sequence"/>
</dbReference>
<sequence length="355" mass="39326">MRPGSGSSEAAPRGRLGTMTAIPEFDGESRLDFVEGLRRFTLREINPVAAGAVRERAAERRPENLDDLRAVAESVPLVGLRNRLLRSTQDLNWAQVVAAYEPLRPALEAELDDAEGRGPGRLELAEDWEHPGYSADVHFHRQPGGYHDEPLAGYIYHYGTKVFHLGTNDRDEAKIARAREVPAPADGSVARVLDIACSIGAMTVAFKERWPDAEVWGIDAAAPLLRYAHARAVRLGADVVFAQRLAEDLRFPDGTFDVAYLGTILHEVPWDVALRAVAEARRVLRPGGVLIVHEMRQPDDPPDPWATYDRDFDTRFNGEPFAFRFVHGGIGAELERLFAAVEFTNGRTATWVCTA</sequence>
<accession>A0A5S4GTK9</accession>
<reference evidence="2 3" key="1">
    <citation type="submission" date="2019-05" db="EMBL/GenBank/DDBJ databases">
        <title>Draft genome sequence of Actinomadura geliboluensis A8036.</title>
        <authorList>
            <person name="Saricaoglu S."/>
            <person name="Isik K."/>
        </authorList>
    </citation>
    <scope>NUCLEOTIDE SEQUENCE [LARGE SCALE GENOMIC DNA]</scope>
    <source>
        <strain evidence="2 3">A8036</strain>
    </source>
</reference>
<dbReference type="GO" id="GO:0032259">
    <property type="term" value="P:methylation"/>
    <property type="evidence" value="ECO:0007669"/>
    <property type="project" value="UniProtKB-KW"/>
</dbReference>
<keyword evidence="3" id="KW-1185">Reference proteome</keyword>
<gene>
    <name evidence="2" type="ORF">ETD96_21305</name>
</gene>
<dbReference type="EMBL" id="VCKZ01000156">
    <property type="protein sequence ID" value="TMR36179.1"/>
    <property type="molecule type" value="Genomic_DNA"/>
</dbReference>
<dbReference type="RefSeq" id="WP_138638234.1">
    <property type="nucleotide sequence ID" value="NZ_JASWDG010000066.1"/>
</dbReference>
<dbReference type="Pfam" id="PF13649">
    <property type="entry name" value="Methyltransf_25"/>
    <property type="match status" value="1"/>
</dbReference>
<organism evidence="2 3">
    <name type="scientific">Actinomadura geliboluensis</name>
    <dbReference type="NCBI Taxonomy" id="882440"/>
    <lineage>
        <taxon>Bacteria</taxon>
        <taxon>Bacillati</taxon>
        <taxon>Actinomycetota</taxon>
        <taxon>Actinomycetes</taxon>
        <taxon>Streptosporangiales</taxon>
        <taxon>Thermomonosporaceae</taxon>
        <taxon>Actinomadura</taxon>
    </lineage>
</organism>
<dbReference type="OrthoDB" id="653491at2"/>
<dbReference type="Gene3D" id="3.40.50.150">
    <property type="entry name" value="Vaccinia Virus protein VP39"/>
    <property type="match status" value="1"/>
</dbReference>
<evidence type="ECO:0000313" key="3">
    <source>
        <dbReference type="Proteomes" id="UP000305238"/>
    </source>
</evidence>
<dbReference type="InterPro" id="IPR029063">
    <property type="entry name" value="SAM-dependent_MTases_sf"/>
</dbReference>
<dbReference type="PANTHER" id="PTHR43591:SF24">
    <property type="entry name" value="2-METHOXY-6-POLYPRENYL-1,4-BENZOQUINOL METHYLASE, MITOCHONDRIAL"/>
    <property type="match status" value="1"/>
</dbReference>
<evidence type="ECO:0000313" key="2">
    <source>
        <dbReference type="EMBL" id="TMR36179.1"/>
    </source>
</evidence>
<dbReference type="PANTHER" id="PTHR43591">
    <property type="entry name" value="METHYLTRANSFERASE"/>
    <property type="match status" value="1"/>
</dbReference>
<dbReference type="CDD" id="cd02440">
    <property type="entry name" value="AdoMet_MTases"/>
    <property type="match status" value="1"/>
</dbReference>
<dbReference type="GO" id="GO:0008168">
    <property type="term" value="F:methyltransferase activity"/>
    <property type="evidence" value="ECO:0007669"/>
    <property type="project" value="UniProtKB-KW"/>
</dbReference>
<dbReference type="InterPro" id="IPR041698">
    <property type="entry name" value="Methyltransf_25"/>
</dbReference>
<keyword evidence="2" id="KW-0808">Transferase</keyword>